<evidence type="ECO:0000313" key="2">
    <source>
        <dbReference type="EMBL" id="KAF7506032.1"/>
    </source>
</evidence>
<evidence type="ECO:0000259" key="1">
    <source>
        <dbReference type="Pfam" id="PF06985"/>
    </source>
</evidence>
<protein>
    <recommendedName>
        <fullName evidence="1">Heterokaryon incompatibility domain-containing protein</fullName>
    </recommendedName>
</protein>
<organism evidence="2 3">
    <name type="scientific">Endocarpon pusillum</name>
    <dbReference type="NCBI Taxonomy" id="364733"/>
    <lineage>
        <taxon>Eukaryota</taxon>
        <taxon>Fungi</taxon>
        <taxon>Dikarya</taxon>
        <taxon>Ascomycota</taxon>
        <taxon>Pezizomycotina</taxon>
        <taxon>Eurotiomycetes</taxon>
        <taxon>Chaetothyriomycetidae</taxon>
        <taxon>Verrucariales</taxon>
        <taxon>Verrucariaceae</taxon>
        <taxon>Endocarpon</taxon>
    </lineage>
</organism>
<dbReference type="InterPro" id="IPR010730">
    <property type="entry name" value="HET"/>
</dbReference>
<dbReference type="OrthoDB" id="5362512at2759"/>
<evidence type="ECO:0000313" key="3">
    <source>
        <dbReference type="Proteomes" id="UP000606974"/>
    </source>
</evidence>
<dbReference type="Pfam" id="PF06985">
    <property type="entry name" value="HET"/>
    <property type="match status" value="1"/>
</dbReference>
<sequence length="336" mass="37705">MGHGFHKKESDSAVVEWKKKLPPNFRLIDVEDMRIVVADSSMQYVTLSYVWPKGPPLRLEMKNKDDLMGPGEPLARAEFRDKIPPTIRDAMEICHRIADRYLWVDALCIIQDDDHIDGDKAVQIGAMDAIYGSSVLTIAATCGNGAEAKLPGVGLGSRNINQKTEIVQGHRLTNRPWSYHQSVSDSKWNSRAWTFQERVLSKRKLFVTPQMMFFRCSHTPSMMAEDLDADPRARTLVTYAMDDTGADQIPIHGSINTETYRLTVEKFTCRDITKKCDILNAFTGIEAKDGTNLSELLPSRASTVRVQLLLDVGALRRDQAPCVSGHGMQEPRLSQT</sequence>
<proteinExistence type="predicted"/>
<dbReference type="EMBL" id="JAACFV010000095">
    <property type="protein sequence ID" value="KAF7506032.1"/>
    <property type="molecule type" value="Genomic_DNA"/>
</dbReference>
<name>A0A8H7AFB8_9EURO</name>
<dbReference type="PANTHER" id="PTHR33112">
    <property type="entry name" value="DOMAIN PROTEIN, PUTATIVE-RELATED"/>
    <property type="match status" value="1"/>
</dbReference>
<dbReference type="PANTHER" id="PTHR33112:SF12">
    <property type="entry name" value="HETEROKARYON INCOMPATIBILITY DOMAIN-CONTAINING PROTEIN"/>
    <property type="match status" value="1"/>
</dbReference>
<comment type="caution">
    <text evidence="2">The sequence shown here is derived from an EMBL/GenBank/DDBJ whole genome shotgun (WGS) entry which is preliminary data.</text>
</comment>
<accession>A0A8H7AFB8</accession>
<reference evidence="2" key="1">
    <citation type="submission" date="2020-02" db="EMBL/GenBank/DDBJ databases">
        <authorList>
            <person name="Palmer J.M."/>
        </authorList>
    </citation>
    <scope>NUCLEOTIDE SEQUENCE</scope>
    <source>
        <strain evidence="2">EPUS1.4</strain>
        <tissue evidence="2">Thallus</tissue>
    </source>
</reference>
<dbReference type="AlphaFoldDB" id="A0A8H7AFB8"/>
<dbReference type="Proteomes" id="UP000606974">
    <property type="component" value="Unassembled WGS sequence"/>
</dbReference>
<keyword evidence="3" id="KW-1185">Reference proteome</keyword>
<gene>
    <name evidence="2" type="ORF">GJ744_012279</name>
</gene>
<feature type="domain" description="Heterokaryon incompatibility" evidence="1">
    <location>
        <begin position="44"/>
        <end position="197"/>
    </location>
</feature>